<dbReference type="RefSeq" id="WP_207399794.1">
    <property type="nucleotide sequence ID" value="NZ_CAACUY010000042.1"/>
</dbReference>
<feature type="transmembrane region" description="Helical" evidence="1">
    <location>
        <begin position="48"/>
        <end position="68"/>
    </location>
</feature>
<evidence type="ECO:0000313" key="3">
    <source>
        <dbReference type="Proteomes" id="UP001597063"/>
    </source>
</evidence>
<sequence>MGHEVRTYGGWRRRHPIGLLGLDTTSTFIVLACAMLLVLVAAVAPQALVFLVPPVVLAGGLGLVRIGGVPVGRLALARCRWHWGVFCGRNRYRAGVVVDHPCAFQLPGVLAPLTLLSAEDGYGGRYGIVWDRRTGLLTATLRVVPTSTWLADRGDADTWVAAWGGWLATLGHTPAVRWVTVTVETAPEPGSTLADSVERAVVPAAPAAARAIMSELVRTAPSAAADVDTRVSITFDPRASPASPKDLVEAVAELGRTLDGLASRLGACGVSVLGRATAAEIAGAVRTAFDPHARGEVNRLLARPSSEEILSWGEAGPVAATEHTDRYEHDGGTSVTWAWHEPPRQNVRSDVLARLVAPGPFPKRVALQYRALPAAAASRVLQQEVNAAAFRAQFRRRIGRDETARDSWDAARARQAAVEEAMGAGVCLVSMYATVTVTDPADLRRAVAQVEASADSSKIRLRRLWGSQAAGFATTLPCGICPPELSRRLVH</sequence>
<evidence type="ECO:0000313" key="2">
    <source>
        <dbReference type="EMBL" id="MFD0690943.1"/>
    </source>
</evidence>
<name>A0ABW2XZN4_9ACTN</name>
<reference evidence="3" key="1">
    <citation type="journal article" date="2019" name="Int. J. Syst. Evol. Microbiol.">
        <title>The Global Catalogue of Microorganisms (GCM) 10K type strain sequencing project: providing services to taxonomists for standard genome sequencing and annotation.</title>
        <authorList>
            <consortium name="The Broad Institute Genomics Platform"/>
            <consortium name="The Broad Institute Genome Sequencing Center for Infectious Disease"/>
            <person name="Wu L."/>
            <person name="Ma J."/>
        </authorList>
    </citation>
    <scope>NUCLEOTIDE SEQUENCE [LARGE SCALE GENOMIC DNA]</scope>
    <source>
        <strain evidence="3">JCM 9371</strain>
    </source>
</reference>
<feature type="transmembrane region" description="Helical" evidence="1">
    <location>
        <begin position="20"/>
        <end position="42"/>
    </location>
</feature>
<evidence type="ECO:0000256" key="1">
    <source>
        <dbReference type="SAM" id="Phobius"/>
    </source>
</evidence>
<dbReference type="EMBL" id="JBHTGP010000025">
    <property type="protein sequence ID" value="MFD0690943.1"/>
    <property type="molecule type" value="Genomic_DNA"/>
</dbReference>
<protein>
    <submittedName>
        <fullName evidence="2">SCO6880 family protein</fullName>
    </submittedName>
</protein>
<gene>
    <name evidence="2" type="ORF">ACFQZM_41080</name>
</gene>
<keyword evidence="3" id="KW-1185">Reference proteome</keyword>
<keyword evidence="1" id="KW-0812">Transmembrane</keyword>
<organism evidence="2 3">
    <name type="scientific">Actinomadura fibrosa</name>
    <dbReference type="NCBI Taxonomy" id="111802"/>
    <lineage>
        <taxon>Bacteria</taxon>
        <taxon>Bacillati</taxon>
        <taxon>Actinomycetota</taxon>
        <taxon>Actinomycetes</taxon>
        <taxon>Streptosporangiales</taxon>
        <taxon>Thermomonosporaceae</taxon>
        <taxon>Actinomadura</taxon>
    </lineage>
</organism>
<dbReference type="Proteomes" id="UP001597063">
    <property type="component" value="Unassembled WGS sequence"/>
</dbReference>
<accession>A0ABW2XZN4</accession>
<dbReference type="NCBIfam" id="NF042935">
    <property type="entry name" value="SCO6880_fam"/>
    <property type="match status" value="1"/>
</dbReference>
<comment type="caution">
    <text evidence="2">The sequence shown here is derived from an EMBL/GenBank/DDBJ whole genome shotgun (WGS) entry which is preliminary data.</text>
</comment>
<dbReference type="InterPro" id="IPR049978">
    <property type="entry name" value="SCO6880-like"/>
</dbReference>
<proteinExistence type="predicted"/>
<keyword evidence="1" id="KW-1133">Transmembrane helix</keyword>
<keyword evidence="1" id="KW-0472">Membrane</keyword>